<dbReference type="InterPro" id="IPR035986">
    <property type="entry name" value="PKD_dom_sf"/>
</dbReference>
<dbReference type="InterPro" id="IPR000601">
    <property type="entry name" value="PKD_dom"/>
</dbReference>
<dbReference type="InterPro" id="IPR013783">
    <property type="entry name" value="Ig-like_fold"/>
</dbReference>
<dbReference type="Gene3D" id="2.60.40.10">
    <property type="entry name" value="Immunoglobulins"/>
    <property type="match status" value="2"/>
</dbReference>
<protein>
    <recommendedName>
        <fullName evidence="1">PKD domain-containing protein</fullName>
    </recommendedName>
</protein>
<organism evidence="2">
    <name type="scientific">marine sediment metagenome</name>
    <dbReference type="NCBI Taxonomy" id="412755"/>
    <lineage>
        <taxon>unclassified sequences</taxon>
        <taxon>metagenomes</taxon>
        <taxon>ecological metagenomes</taxon>
    </lineage>
</organism>
<evidence type="ECO:0000313" key="2">
    <source>
        <dbReference type="EMBL" id="GAI81789.1"/>
    </source>
</evidence>
<dbReference type="InterPro" id="IPR022409">
    <property type="entry name" value="PKD/Chitinase_dom"/>
</dbReference>
<sequence>SNQDSDSLIINVSAPAATLEASCAAYPTSGEVPLTVNFTGNASGGTPPYSYSWDFGDGTFSSEQIPSHTYSEAGDYTITLTVTDSESNQDNDSLIINASVPANPLVASCTASPVLGEVPLTVNFTGIATGGVLPYSYSWDFGDGTSSSEQIPTHTYSQAGDYSITLTVTDSQSSFYIFSINAP</sequence>
<proteinExistence type="predicted"/>
<comment type="caution">
    <text evidence="2">The sequence shown here is derived from an EMBL/GenBank/DDBJ whole genome shotgun (WGS) entry which is preliminary data.</text>
</comment>
<dbReference type="EMBL" id="BARW01012221">
    <property type="protein sequence ID" value="GAI81789.1"/>
    <property type="molecule type" value="Genomic_DNA"/>
</dbReference>
<dbReference type="PANTHER" id="PTHR36842:SF1">
    <property type="entry name" value="PROTEIN TOLB"/>
    <property type="match status" value="1"/>
</dbReference>
<dbReference type="PANTHER" id="PTHR36842">
    <property type="entry name" value="PROTEIN TOLB HOMOLOG"/>
    <property type="match status" value="1"/>
</dbReference>
<accession>X1TP07</accession>
<dbReference type="Pfam" id="PF18911">
    <property type="entry name" value="PKD_4"/>
    <property type="match status" value="2"/>
</dbReference>
<name>X1TP07_9ZZZZ</name>
<gene>
    <name evidence="2" type="ORF">S12H4_23145</name>
</gene>
<dbReference type="SMART" id="SM00089">
    <property type="entry name" value="PKD"/>
    <property type="match status" value="2"/>
</dbReference>
<reference evidence="2" key="1">
    <citation type="journal article" date="2014" name="Front. Microbiol.">
        <title>High frequency of phylogenetically diverse reductive dehalogenase-homologous genes in deep subseafloor sedimentary metagenomes.</title>
        <authorList>
            <person name="Kawai M."/>
            <person name="Futagami T."/>
            <person name="Toyoda A."/>
            <person name="Takaki Y."/>
            <person name="Nishi S."/>
            <person name="Hori S."/>
            <person name="Arai W."/>
            <person name="Tsubouchi T."/>
            <person name="Morono Y."/>
            <person name="Uchiyama I."/>
            <person name="Ito T."/>
            <person name="Fujiyama A."/>
            <person name="Inagaki F."/>
            <person name="Takami H."/>
        </authorList>
    </citation>
    <scope>NUCLEOTIDE SEQUENCE</scope>
    <source>
        <strain evidence="2">Expedition CK06-06</strain>
    </source>
</reference>
<dbReference type="AlphaFoldDB" id="X1TP07"/>
<dbReference type="PROSITE" id="PS50093">
    <property type="entry name" value="PKD"/>
    <property type="match status" value="2"/>
</dbReference>
<feature type="non-terminal residue" evidence="2">
    <location>
        <position position="1"/>
    </location>
</feature>
<dbReference type="FunFam" id="2.60.40.10:FF:000270">
    <property type="entry name" value="Cell surface protein"/>
    <property type="match status" value="1"/>
</dbReference>
<dbReference type="SUPFAM" id="SSF49299">
    <property type="entry name" value="PKD domain"/>
    <property type="match status" value="2"/>
</dbReference>
<feature type="domain" description="PKD" evidence="1">
    <location>
        <begin position="19"/>
        <end position="105"/>
    </location>
</feature>
<evidence type="ECO:0000259" key="1">
    <source>
        <dbReference type="PROSITE" id="PS50093"/>
    </source>
</evidence>
<dbReference type="CDD" id="cd00146">
    <property type="entry name" value="PKD"/>
    <property type="match status" value="2"/>
</dbReference>
<feature type="domain" description="PKD" evidence="1">
    <location>
        <begin position="105"/>
        <end position="174"/>
    </location>
</feature>